<dbReference type="InterPro" id="IPR007404">
    <property type="entry name" value="YdjM-like"/>
</dbReference>
<keyword evidence="3" id="KW-1185">Reference proteome</keyword>
<accession>A0ABD5U4Y0</accession>
<keyword evidence="2" id="KW-0378">Hydrolase</keyword>
<proteinExistence type="predicted"/>
<organism evidence="2 3">
    <name type="scientific">Halomarina ordinaria</name>
    <dbReference type="NCBI Taxonomy" id="3033939"/>
    <lineage>
        <taxon>Archaea</taxon>
        <taxon>Methanobacteriati</taxon>
        <taxon>Methanobacteriota</taxon>
        <taxon>Stenosarchaea group</taxon>
        <taxon>Halobacteria</taxon>
        <taxon>Halobacteriales</taxon>
        <taxon>Natronomonadaceae</taxon>
        <taxon>Halomarina</taxon>
    </lineage>
</organism>
<dbReference type="Pfam" id="PF04307">
    <property type="entry name" value="YdjM"/>
    <property type="match status" value="1"/>
</dbReference>
<sequence length="183" mass="19661">MVDVSGHFAFCLLFTLPAWLRWTGRTSLAFVGVALLTSMLPDVDLFLRSFLPVVHHGITHTVFFVGCVALLGGAVAAALDTSRVERLVHDATVPRRTVFGFVAGGLFVGGVSHLFADVLSSPDVALPIRALWPLSDAPLSVDLIYYDASLWNAGLFAVAVALHLAVGYYRGLGTLRTPRVEGR</sequence>
<dbReference type="EMBL" id="JBHSXM010000001">
    <property type="protein sequence ID" value="MFC6835123.1"/>
    <property type="molecule type" value="Genomic_DNA"/>
</dbReference>
<dbReference type="AlphaFoldDB" id="A0ABD5U4Y0"/>
<dbReference type="GO" id="GO:0016787">
    <property type="term" value="F:hydrolase activity"/>
    <property type="evidence" value="ECO:0007669"/>
    <property type="project" value="UniProtKB-KW"/>
</dbReference>
<reference evidence="2 3" key="1">
    <citation type="journal article" date="2019" name="Int. J. Syst. Evol. Microbiol.">
        <title>The Global Catalogue of Microorganisms (GCM) 10K type strain sequencing project: providing services to taxonomists for standard genome sequencing and annotation.</title>
        <authorList>
            <consortium name="The Broad Institute Genomics Platform"/>
            <consortium name="The Broad Institute Genome Sequencing Center for Infectious Disease"/>
            <person name="Wu L."/>
            <person name="Ma J."/>
        </authorList>
    </citation>
    <scope>NUCLEOTIDE SEQUENCE [LARGE SCALE GENOMIC DNA]</scope>
    <source>
        <strain evidence="2 3">PSRA2</strain>
    </source>
</reference>
<feature type="transmembrane region" description="Helical" evidence="1">
    <location>
        <begin position="53"/>
        <end position="77"/>
    </location>
</feature>
<feature type="transmembrane region" description="Helical" evidence="1">
    <location>
        <begin position="98"/>
        <end position="116"/>
    </location>
</feature>
<evidence type="ECO:0000313" key="3">
    <source>
        <dbReference type="Proteomes" id="UP001596406"/>
    </source>
</evidence>
<name>A0ABD5U4Y0_9EURY</name>
<comment type="caution">
    <text evidence="2">The sequence shown here is derived from an EMBL/GenBank/DDBJ whole genome shotgun (WGS) entry which is preliminary data.</text>
</comment>
<keyword evidence="1" id="KW-0812">Transmembrane</keyword>
<keyword evidence="1" id="KW-0472">Membrane</keyword>
<keyword evidence="1" id="KW-1133">Transmembrane helix</keyword>
<evidence type="ECO:0000313" key="2">
    <source>
        <dbReference type="EMBL" id="MFC6835123.1"/>
    </source>
</evidence>
<protein>
    <submittedName>
        <fullName evidence="2">Metal-dependent hydrolase</fullName>
    </submittedName>
</protein>
<gene>
    <name evidence="2" type="ORF">ACFQHK_01205</name>
</gene>
<feature type="transmembrane region" description="Helical" evidence="1">
    <location>
        <begin position="150"/>
        <end position="169"/>
    </location>
</feature>
<dbReference type="Proteomes" id="UP001596406">
    <property type="component" value="Unassembled WGS sequence"/>
</dbReference>
<dbReference type="RefSeq" id="WP_304446831.1">
    <property type="nucleotide sequence ID" value="NZ_JARRAH010000001.1"/>
</dbReference>
<evidence type="ECO:0000256" key="1">
    <source>
        <dbReference type="SAM" id="Phobius"/>
    </source>
</evidence>